<dbReference type="GO" id="GO:0006310">
    <property type="term" value="P:DNA recombination"/>
    <property type="evidence" value="ECO:0007669"/>
    <property type="project" value="UniProtKB-KW"/>
</dbReference>
<comment type="caution">
    <text evidence="3">The sequence shown here is derived from an EMBL/GenBank/DDBJ whole genome shotgun (WGS) entry which is preliminary data.</text>
</comment>
<gene>
    <name evidence="3" type="ORF">MBELCI_1913</name>
</gene>
<dbReference type="InterPro" id="IPR011010">
    <property type="entry name" value="DNA_brk_join_enz"/>
</dbReference>
<dbReference type="GO" id="GO:0015074">
    <property type="term" value="P:DNA integration"/>
    <property type="evidence" value="ECO:0007669"/>
    <property type="project" value="InterPro"/>
</dbReference>
<dbReference type="Gene3D" id="1.10.443.10">
    <property type="entry name" value="Intergrase catalytic core"/>
    <property type="match status" value="1"/>
</dbReference>
<keyword evidence="4" id="KW-1185">Reference proteome</keyword>
<dbReference type="AlphaFoldDB" id="U2YLD0"/>
<dbReference type="STRING" id="1337093.MBELCI_1913"/>
<dbReference type="EMBL" id="BATB01000022">
    <property type="protein sequence ID" value="GAD55861.1"/>
    <property type="molecule type" value="Genomic_DNA"/>
</dbReference>
<dbReference type="PROSITE" id="PS51898">
    <property type="entry name" value="TYR_RECOMBINASE"/>
    <property type="match status" value="1"/>
</dbReference>
<evidence type="ECO:0000313" key="4">
    <source>
        <dbReference type="Proteomes" id="UP000016566"/>
    </source>
</evidence>
<feature type="domain" description="Tyr recombinase" evidence="2">
    <location>
        <begin position="434"/>
        <end position="626"/>
    </location>
</feature>
<protein>
    <recommendedName>
        <fullName evidence="2">Tyr recombinase domain-containing protein</fullName>
    </recommendedName>
</protein>
<proteinExistence type="predicted"/>
<dbReference type="InterPro" id="IPR002104">
    <property type="entry name" value="Integrase_catalytic"/>
</dbReference>
<dbReference type="GO" id="GO:0003677">
    <property type="term" value="F:DNA binding"/>
    <property type="evidence" value="ECO:0007669"/>
    <property type="project" value="InterPro"/>
</dbReference>
<dbReference type="SUPFAM" id="SSF56349">
    <property type="entry name" value="DNA breaking-rejoining enzymes"/>
    <property type="match status" value="1"/>
</dbReference>
<sequence length="638" mass="71568">MKDTSDPVIAAGTAPRKKTISFAALRAAQTYDQAAIMPTLPTEPPVLTPDATLQELKDWAARYGDKNSKQYFSKLLANLCGTSLDSTCIRELEELFPKVRRGQHPRPDLDQSLTAYIKWRENILRAAKKATGAVAAKKALRAQQDGWSDLLDEIKLQSKDGGPIHGASASPVTTLSDISRRAELQPWDLDSDDAVARLEAAVQSSNDRKAIRRAFKFLGKYGSLPGIKRLLPRKSLPEIPALRGPHDLPNSILELIERLILKAGFKNDEVMKNDNKKVSDATIACYRAAMRHHFRTLTTCPADLARRYPNPVRDLTQVNDIEGLLDLSHLAATIRQTEQVDDNRGTISHVSAYQYYSDILVVLSRNDLLPDATFKAIKECRYMEEGRDLAEGMRPHIRIWCEALLKNPEKTRIFEGMHMILMGKAKAIIARAKAEGRDLTPKEMRKVRALGTAAATSAIEYTGRPIRLMNALGLRMSGAKQNFFVPDASEFDYRFKLFKDETKSKKDEASTSLRKEGGGHTVMAWYLKEIRPLFPHAKTSKFLFPSVETKSQSLDKRTFDCWFQRASAEAGLPMTFHMWRHGMASIILSLGFENLQIAADMLGNTPAVCAKNYAWIDQEKLFRTGQDLIIKHANRSKS</sequence>
<dbReference type="OrthoDB" id="7363113at2"/>
<dbReference type="RefSeq" id="WP_021693962.1">
    <property type="nucleotide sequence ID" value="NZ_BATB01000022.1"/>
</dbReference>
<accession>U2YLD0</accession>
<dbReference type="InterPro" id="IPR013762">
    <property type="entry name" value="Integrase-like_cat_sf"/>
</dbReference>
<organism evidence="3 4">
    <name type="scientific">Limimaricola cinnabarinus LL-001</name>
    <dbReference type="NCBI Taxonomy" id="1337093"/>
    <lineage>
        <taxon>Bacteria</taxon>
        <taxon>Pseudomonadati</taxon>
        <taxon>Pseudomonadota</taxon>
        <taxon>Alphaproteobacteria</taxon>
        <taxon>Rhodobacterales</taxon>
        <taxon>Paracoccaceae</taxon>
        <taxon>Limimaricola</taxon>
    </lineage>
</organism>
<evidence type="ECO:0000256" key="1">
    <source>
        <dbReference type="ARBA" id="ARBA00023172"/>
    </source>
</evidence>
<keyword evidence="1" id="KW-0233">DNA recombination</keyword>
<evidence type="ECO:0000313" key="3">
    <source>
        <dbReference type="EMBL" id="GAD55861.1"/>
    </source>
</evidence>
<dbReference type="Proteomes" id="UP000016566">
    <property type="component" value="Unassembled WGS sequence"/>
</dbReference>
<reference evidence="3" key="1">
    <citation type="journal article" date="2013" name="Genome Announc.">
        <title>Draft Genome Sequence of Loktanella cinnabarina LL-001T, Isolated from Deep-Sea Floor Sediment.</title>
        <authorList>
            <person name="Nishi S."/>
            <person name="Tsubouchi T."/>
            <person name="Takaki Y."/>
            <person name="Koyanagi R."/>
            <person name="Satoh N."/>
            <person name="Maruyama T."/>
            <person name="Hatada Y."/>
        </authorList>
    </citation>
    <scope>NUCLEOTIDE SEQUENCE [LARGE SCALE GENOMIC DNA]</scope>
    <source>
        <strain evidence="3">LL-001</strain>
    </source>
</reference>
<evidence type="ECO:0000259" key="2">
    <source>
        <dbReference type="PROSITE" id="PS51898"/>
    </source>
</evidence>
<dbReference type="eggNOG" id="COG0582">
    <property type="taxonomic scope" value="Bacteria"/>
</dbReference>
<name>U2YLD0_9RHOB</name>